<dbReference type="HOGENOM" id="CLU_010524_0_0_11"/>
<reference evidence="3" key="1">
    <citation type="journal article" date="2015" name="J. Biotechnol.">
        <title>Complete genome sequence of the actinobacterium Streptomyces glaucescens GLA.O (DSM 40922) consisting of a linear chromosome and one linear plasmid.</title>
        <authorList>
            <person name="Ortseifen V."/>
            <person name="Winkler A."/>
            <person name="Albersmeier A."/>
            <person name="Wendler S."/>
            <person name="Puhler A."/>
            <person name="Kalinowski J."/>
            <person name="Ruckert C."/>
        </authorList>
    </citation>
    <scope>NUCLEOTIDE SEQUENCE [LARGE SCALE GENOMIC DNA]</scope>
    <source>
        <strain evidence="3">DSM 40922 / GLA O</strain>
    </source>
</reference>
<proteinExistence type="predicted"/>
<dbReference type="SUPFAM" id="SSF52540">
    <property type="entry name" value="P-loop containing nucleoside triphosphate hydrolases"/>
    <property type="match status" value="1"/>
</dbReference>
<dbReference type="Gene3D" id="3.40.50.300">
    <property type="entry name" value="P-loop containing nucleotide triphosphate hydrolases"/>
    <property type="match status" value="1"/>
</dbReference>
<dbReference type="KEGG" id="sgu:SGLAU_00295"/>
<dbReference type="EMBL" id="CP009438">
    <property type="protein sequence ID" value="AIR96087.1"/>
    <property type="molecule type" value="Genomic_DNA"/>
</dbReference>
<dbReference type="STRING" id="1907.SGLAU_00295"/>
<keyword evidence="3" id="KW-1185">Reference proteome</keyword>
<protein>
    <recommendedName>
        <fullName evidence="1">NACHT N-terminal Helical domain-containing protein</fullName>
    </recommendedName>
</protein>
<feature type="domain" description="NACHT N-terminal Helical" evidence="1">
    <location>
        <begin position="5"/>
        <end position="227"/>
    </location>
</feature>
<evidence type="ECO:0000259" key="1">
    <source>
        <dbReference type="Pfam" id="PF22738"/>
    </source>
</evidence>
<dbReference type="eggNOG" id="COG5635">
    <property type="taxonomic scope" value="Bacteria"/>
</dbReference>
<dbReference type="Pfam" id="PF22738">
    <property type="entry name" value="NNH7"/>
    <property type="match status" value="1"/>
</dbReference>
<organism evidence="2 3">
    <name type="scientific">Streptomyces glaucescens</name>
    <dbReference type="NCBI Taxonomy" id="1907"/>
    <lineage>
        <taxon>Bacteria</taxon>
        <taxon>Bacillati</taxon>
        <taxon>Actinomycetota</taxon>
        <taxon>Actinomycetes</taxon>
        <taxon>Kitasatosporales</taxon>
        <taxon>Streptomycetaceae</taxon>
        <taxon>Streptomyces</taxon>
    </lineage>
</organism>
<gene>
    <name evidence="2" type="ORF">SGLAU_00295</name>
</gene>
<dbReference type="AlphaFoldDB" id="A0A089WXD2"/>
<accession>A0A089WXD2</accession>
<dbReference type="InterPro" id="IPR054567">
    <property type="entry name" value="NNH7"/>
</dbReference>
<dbReference type="InterPro" id="IPR027417">
    <property type="entry name" value="P-loop_NTPase"/>
</dbReference>
<sequence>MVGRRLLAFADALVLLGAEPPRLAALDRALGGALNLATAGVSGTVIGMADASGRLLGLGHDAIRGVGARLDRTQGRAERTDVLRAAHTVIVVVAFFEAMEELELPFTLAEVRLTRDEQLALARTESGPTPQTLDLVSLLLATDLPCPAPHIPASALTAMLLASYADYARRFYAFLEGLALWEHMDASRRLRAQAALMDDLPRAAHDRYQSLYVELAKEAPEFGFWVTHVAQQAIHTDVSRALSGIETLLTHTTEALRPPVDVASALARAHRAALAHPVLDAASAPDGIRIPTLQDLYIDPDFRVSAVSGQAAPADHEWWGRLPLRRDLTRYLAGALTSPQLAEAPLLILGQPGAGKSVLTRVLAARLPSVGFLPVRVPLRDVRVEDDLQDQIEQAIRASTGERVGWPELVRAAGGSTPVLLLDGFDELLQTTGVHQTNFLERVSQFQRREADQGRPVLALVTSRTSVADRARYPTGMVVLRLEPFRAEQITTWLAVWNEANMAGLSAHGRGPLTWQHLERHAELAVQPLLLTMLALYDAAEGALRRADDDFDVTELYEQLLSSFARREVGKTTLHAVSDEDTAALVEQELQRLSLVAFAHLNRGRQWVSADELEQDLTAVLGRQPVGPPGFRTPLTAAETALGRFFFIQRAQSVRDGQVLATYEFLHATFGEYLAIRLTLHLLTDLLAPRPALSLGHTRIDDDLAYALLSYTSLASRQMLRFARSLTGRLSMAERRRLTRTLNQVLTQHATRTGDQHPAYRPALLRTTTRHGLYGSNLVLLTVLLAERCSAAQLFPGSADPPGAWHRHCLLWRSAMNESQWTDFALSFDVHHTWDGEGRALEISLRSQPGTPPQPLDMNWHFRYPRGSGGPGWSRSYWDELWHKTAVSGGTNDSVMRHALDPVFRWLGQAVTMFSPVDGAPASSLAHDLLEMLLADRTTMSDRELGDLYNRALQGTRLLIDMRHPHLVSAVHALLTAFGQDRGRVPGDAHDDVLRFLAQLIQLMFGDSERAQPLPVTVFDALSHALTSHRPLVHALISAEDRALIARHHDPATGPPE</sequence>
<name>A0A089WXD2_STRGA</name>
<evidence type="ECO:0000313" key="3">
    <source>
        <dbReference type="Proteomes" id="UP000029482"/>
    </source>
</evidence>
<evidence type="ECO:0000313" key="2">
    <source>
        <dbReference type="EMBL" id="AIR96087.1"/>
    </source>
</evidence>
<dbReference type="OrthoDB" id="419933at2"/>
<dbReference type="Proteomes" id="UP000029482">
    <property type="component" value="Chromosome"/>
</dbReference>
<dbReference type="RefSeq" id="WP_052413526.1">
    <property type="nucleotide sequence ID" value="NZ_CP009438.1"/>
</dbReference>